<evidence type="ECO:0000313" key="6">
    <source>
        <dbReference type="Proteomes" id="UP000694385"/>
    </source>
</evidence>
<evidence type="ECO:0000256" key="2">
    <source>
        <dbReference type="SAM" id="MobiDB-lite"/>
    </source>
</evidence>
<evidence type="ECO:0000259" key="3">
    <source>
        <dbReference type="Pfam" id="PF04802"/>
    </source>
</evidence>
<dbReference type="OMA" id="CEFSQAL"/>
<dbReference type="PANTHER" id="PTHR23318:SF19">
    <property type="entry name" value="PROTEIN PPP4R3C"/>
    <property type="match status" value="1"/>
</dbReference>
<proteinExistence type="inferred from homology"/>
<dbReference type="AlphaFoldDB" id="A0A8C5KNI2"/>
<dbReference type="InterPro" id="IPR051137">
    <property type="entry name" value="PP4R3-like"/>
</dbReference>
<dbReference type="GO" id="GO:0006974">
    <property type="term" value="P:DNA damage response"/>
    <property type="evidence" value="ECO:0007669"/>
    <property type="project" value="TreeGrafter"/>
</dbReference>
<accession>A0A8C5KNI2</accession>
<name>A0A8C5KNI2_JACJA</name>
<organism evidence="5 6">
    <name type="scientific">Jaculus jaculus</name>
    <name type="common">Lesser Egyptian jerboa</name>
    <dbReference type="NCBI Taxonomy" id="51337"/>
    <lineage>
        <taxon>Eukaryota</taxon>
        <taxon>Metazoa</taxon>
        <taxon>Chordata</taxon>
        <taxon>Craniata</taxon>
        <taxon>Vertebrata</taxon>
        <taxon>Euteleostomi</taxon>
        <taxon>Mammalia</taxon>
        <taxon>Eutheria</taxon>
        <taxon>Euarchontoglires</taxon>
        <taxon>Glires</taxon>
        <taxon>Rodentia</taxon>
        <taxon>Myomorpha</taxon>
        <taxon>Dipodoidea</taxon>
        <taxon>Dipodidae</taxon>
        <taxon>Dipodinae</taxon>
        <taxon>Jaculus</taxon>
    </lineage>
</organism>
<feature type="region of interest" description="Disordered" evidence="2">
    <location>
        <begin position="694"/>
        <end position="765"/>
    </location>
</feature>
<comment type="similarity">
    <text evidence="1">Belongs to the SMEK family.</text>
</comment>
<dbReference type="PANTHER" id="PTHR23318">
    <property type="entry name" value="ATP SYNTHASE GAMMA-RELATED"/>
    <property type="match status" value="1"/>
</dbReference>
<evidence type="ECO:0000313" key="5">
    <source>
        <dbReference type="Ensembl" id="ENSJJAP00000011295.1"/>
    </source>
</evidence>
<dbReference type="Gene3D" id="2.30.29.30">
    <property type="entry name" value="Pleckstrin-homology domain (PH domain)/Phosphotyrosine-binding domain (PTB)"/>
    <property type="match status" value="1"/>
</dbReference>
<feature type="domain" description="Serine/threonine-protein phosphatase 4 regulatory subunit 3-like central" evidence="3">
    <location>
        <begin position="143"/>
        <end position="629"/>
    </location>
</feature>
<evidence type="ECO:0000259" key="4">
    <source>
        <dbReference type="Pfam" id="PF22972"/>
    </source>
</evidence>
<dbReference type="Proteomes" id="UP000694385">
    <property type="component" value="Unassembled WGS sequence"/>
</dbReference>
<feature type="compositionally biased region" description="Polar residues" evidence="2">
    <location>
        <begin position="723"/>
        <end position="734"/>
    </location>
</feature>
<protein>
    <submittedName>
        <fullName evidence="5">Putative SMEK homolog 3</fullName>
    </submittedName>
</protein>
<reference evidence="5" key="1">
    <citation type="submission" date="2025-08" db="UniProtKB">
        <authorList>
            <consortium name="Ensembl"/>
        </authorList>
    </citation>
    <scope>IDENTIFICATION</scope>
</reference>
<evidence type="ECO:0000256" key="1">
    <source>
        <dbReference type="ARBA" id="ARBA00008809"/>
    </source>
</evidence>
<gene>
    <name evidence="5" type="primary">LOC101598306</name>
</gene>
<dbReference type="GeneTree" id="ENSGT00390000018199"/>
<dbReference type="Pfam" id="PF04802">
    <property type="entry name" value="PP4R3"/>
    <property type="match status" value="1"/>
</dbReference>
<dbReference type="SUPFAM" id="SSF50729">
    <property type="entry name" value="PH domain-like"/>
    <property type="match status" value="1"/>
</dbReference>
<dbReference type="InterPro" id="IPR055236">
    <property type="entry name" value="EVH1_PP4R3"/>
</dbReference>
<feature type="compositionally biased region" description="Basic residues" evidence="2">
    <location>
        <begin position="756"/>
        <end position="765"/>
    </location>
</feature>
<dbReference type="GO" id="GO:0005654">
    <property type="term" value="C:nucleoplasm"/>
    <property type="evidence" value="ECO:0007669"/>
    <property type="project" value="TreeGrafter"/>
</dbReference>
<dbReference type="GO" id="GO:0030289">
    <property type="term" value="C:protein phosphatase 4 complex"/>
    <property type="evidence" value="ECO:0007669"/>
    <property type="project" value="TreeGrafter"/>
</dbReference>
<feature type="domain" description="PP4R3 EVH1-like" evidence="4">
    <location>
        <begin position="7"/>
        <end position="101"/>
    </location>
</feature>
<dbReference type="InterPro" id="IPR011993">
    <property type="entry name" value="PH-like_dom_sf"/>
</dbReference>
<dbReference type="GO" id="GO:0072542">
    <property type="term" value="F:protein phosphatase activator activity"/>
    <property type="evidence" value="ECO:0007669"/>
    <property type="project" value="TreeGrafter"/>
</dbReference>
<reference evidence="5" key="2">
    <citation type="submission" date="2025-09" db="UniProtKB">
        <authorList>
            <consortium name="Ensembl"/>
        </authorList>
    </citation>
    <scope>IDENTIFICATION</scope>
</reference>
<dbReference type="Pfam" id="PF22972">
    <property type="entry name" value="EVH1_PP4R3"/>
    <property type="match status" value="1"/>
</dbReference>
<sequence length="765" mass="89065">MAARPHQVKVYVLIEDEQWREIGTGQISSKYIERLHGVCLIVQSELDDSVIVESKVHHNVLYQKPKEDLIIWSEGKNHGMALYFQDTDDCQDIWEDICQVQGNDPIVESKEDFSNESDRLDEMPQLWNLLETSNCQLDTLEKLANLFTSVSPSDSQNENVAVILQSENYIEQLLQLFHTCEHLQNTKGLHYLHEIIKGILFLNNISLFKIMFSDECIMDVVGCLEYDPALNQPKRHREFLMQNAKLKEIVPITQPELKQKIEQIYRIQYIHDILLPTPSIFEENLLSDITNFILCHKTEMVTMLQNDETFLYELFTQLTDYTISNDRRLELLLFCKELCAFFQTLEPQIKDALLKTLINLGIITTLKISMNMDDYQIKVAAVDTFGYLVEYNPCMVQEYAMQEAVECEDNDLVINKVIEQMACDIDPHLACATHLKEIIWCVLDPENMDITDDICARSEFLNFFYTHCMNNLIAPLLAEKSCSDNYQTAQLLELILDLLTFCVQYHAFYMKNYILKKNLLKKVLVLLNSKHTFLTLRVVRFMKGMIGLKDELLNHYIIKKNLFEPIVKVFLLNGTRYNMLNSAIIEIFEWIRVENIKSLVSHIVQKFYQAFESIEYVQTFKGLKIKYEEEKEKEKQMRQKIHSVIYKNVYCRCTKTMKVRAKKVMCPEGDGNKTVLPSVGKNVVMKHKEEKEIEYNIGSPKRTSSDDFKFSSSYSDDDSSSSRPHYSNMVSSIYYSEYNNDGGYDDEDEDNEGKGSPKKRPNLNS</sequence>
<dbReference type="Ensembl" id="ENSJJAT00000017766.1">
    <property type="protein sequence ID" value="ENSJJAP00000011295.1"/>
    <property type="gene ID" value="ENSJJAG00000014662.1"/>
</dbReference>
<keyword evidence="6" id="KW-1185">Reference proteome</keyword>
<dbReference type="InterPro" id="IPR006887">
    <property type="entry name" value="P4R3-like_central_dom"/>
</dbReference>